<gene>
    <name evidence="3" type="ORF">NX772_00840</name>
</gene>
<evidence type="ECO:0000256" key="1">
    <source>
        <dbReference type="ARBA" id="ARBA00010945"/>
    </source>
</evidence>
<comment type="similarity">
    <text evidence="1">Belongs to the DNA polymerase type-Y family.</text>
</comment>
<dbReference type="PANTHER" id="PTHR11076">
    <property type="entry name" value="DNA REPAIR POLYMERASE UMUC / TRANSFERASE FAMILY MEMBER"/>
    <property type="match status" value="1"/>
</dbReference>
<keyword evidence="4" id="KW-1185">Reference proteome</keyword>
<dbReference type="PROSITE" id="PS50173">
    <property type="entry name" value="UMUC"/>
    <property type="match status" value="1"/>
</dbReference>
<dbReference type="Proteomes" id="UP001058364">
    <property type="component" value="Chromosome"/>
</dbReference>
<proteinExistence type="inferred from homology"/>
<dbReference type="InterPro" id="IPR043502">
    <property type="entry name" value="DNA/RNA_pol_sf"/>
</dbReference>
<dbReference type="Gene3D" id="3.30.70.270">
    <property type="match status" value="1"/>
</dbReference>
<accession>A0ABY5TXS1</accession>
<organism evidence="3 4">
    <name type="scientific">Mesomycoplasma molare</name>
    <dbReference type="NCBI Taxonomy" id="171288"/>
    <lineage>
        <taxon>Bacteria</taxon>
        <taxon>Bacillati</taxon>
        <taxon>Mycoplasmatota</taxon>
        <taxon>Mycoplasmoidales</taxon>
        <taxon>Metamycoplasmataceae</taxon>
        <taxon>Mesomycoplasma</taxon>
    </lineage>
</organism>
<dbReference type="RefSeq" id="WP_027123426.1">
    <property type="nucleotide sequence ID" value="NZ_CP103423.1"/>
</dbReference>
<dbReference type="Gene3D" id="3.40.1170.60">
    <property type="match status" value="1"/>
</dbReference>
<reference evidence="3" key="1">
    <citation type="submission" date="2022-08" db="EMBL/GenBank/DDBJ databases">
        <title>Complete genome sequence of Mycoplasma molare type strain H 542.</title>
        <authorList>
            <person name="Spergser J."/>
        </authorList>
    </citation>
    <scope>NUCLEOTIDE SEQUENCE</scope>
    <source>
        <strain evidence="3">H 542</strain>
    </source>
</reference>
<dbReference type="InterPro" id="IPR043128">
    <property type="entry name" value="Rev_trsase/Diguanyl_cyclase"/>
</dbReference>
<dbReference type="InterPro" id="IPR001126">
    <property type="entry name" value="UmuC"/>
</dbReference>
<evidence type="ECO:0000313" key="4">
    <source>
        <dbReference type="Proteomes" id="UP001058364"/>
    </source>
</evidence>
<dbReference type="Gene3D" id="3.30.1490.100">
    <property type="entry name" value="DNA polymerase, Y-family, little finger domain"/>
    <property type="match status" value="1"/>
</dbReference>
<dbReference type="EMBL" id="CP103423">
    <property type="protein sequence ID" value="UWD34361.1"/>
    <property type="molecule type" value="Genomic_DNA"/>
</dbReference>
<protein>
    <recommendedName>
        <fullName evidence="2">UmuC domain-containing protein</fullName>
    </recommendedName>
</protein>
<dbReference type="InterPro" id="IPR050116">
    <property type="entry name" value="DNA_polymerase-Y"/>
</dbReference>
<dbReference type="Pfam" id="PF00817">
    <property type="entry name" value="IMS"/>
    <property type="match status" value="1"/>
</dbReference>
<feature type="domain" description="UmuC" evidence="2">
    <location>
        <begin position="6"/>
        <end position="187"/>
    </location>
</feature>
<dbReference type="InterPro" id="IPR036775">
    <property type="entry name" value="DNA_pol_Y-fam_lit_finger_sf"/>
</dbReference>
<dbReference type="PANTHER" id="PTHR11076:SF33">
    <property type="entry name" value="DNA POLYMERASE KAPPA"/>
    <property type="match status" value="1"/>
</dbReference>
<dbReference type="SUPFAM" id="SSF56672">
    <property type="entry name" value="DNA/RNA polymerases"/>
    <property type="match status" value="1"/>
</dbReference>
<dbReference type="SUPFAM" id="SSF100879">
    <property type="entry name" value="Lesion bypass DNA polymerase (Y-family), little finger domain"/>
    <property type="match status" value="1"/>
</dbReference>
<dbReference type="InterPro" id="IPR017961">
    <property type="entry name" value="DNA_pol_Y-fam_little_finger"/>
</dbReference>
<dbReference type="Pfam" id="PF11799">
    <property type="entry name" value="IMS_C"/>
    <property type="match status" value="1"/>
</dbReference>
<evidence type="ECO:0000259" key="2">
    <source>
        <dbReference type="PROSITE" id="PS50173"/>
    </source>
</evidence>
<name>A0ABY5TXS1_9BACT</name>
<sequence>MKKKIIIHIDIDSFFVSAERKNNSFYKDKPTAISYNKNNSIAVSLSYEAKERGVKVPWKLGEIRKIIPDIIVVEPNYNLYLNESINFFNFLKTKYTKKIEIVSIDECYLDITDIVNKNTDLNIFLKKMQQEVFNFTKLPVSIGLSYNKFLAKMSTNLAKPFGTKITNYNEIKTNILPLEIEKCYGIGKHSLPKIKEYKIFTIKDFLVKLLTDKMFLNWMGKRGIDYINNLTKEGDNVVNFVEEDQKIISQQITFDEDKKLKERETILLHIKYIIKNLTLSMQNKMLEAQALFLVLNIKSDQKKKKRIKFSHPTNDFDYAFGVAIKAFDEVWNEDEIRFLTCGFTNLIKESSQKSLLDNTKENKNNKVNEIMKKVNLILKEKKVISLEEHNKNIIKNKSIKVRTFGINNKIK</sequence>
<evidence type="ECO:0000313" key="3">
    <source>
        <dbReference type="EMBL" id="UWD34361.1"/>
    </source>
</evidence>